<dbReference type="AlphaFoldDB" id="A0A0R2FMH0"/>
<dbReference type="EMBL" id="JQAZ01000001">
    <property type="protein sequence ID" value="KRN34081.1"/>
    <property type="molecule type" value="Genomic_DNA"/>
</dbReference>
<dbReference type="NCBIfam" id="NF003353">
    <property type="entry name" value="PRK04387.1"/>
    <property type="match status" value="1"/>
</dbReference>
<comment type="caution">
    <text evidence="2">The sequence shown here is derived from an EMBL/GenBank/DDBJ whole genome shotgun (WGS) entry which is preliminary data.</text>
</comment>
<evidence type="ECO:0000313" key="3">
    <source>
        <dbReference type="EMBL" id="KRN34081.1"/>
    </source>
</evidence>
<dbReference type="SUPFAM" id="SSF158504">
    <property type="entry name" value="BH2638-like"/>
    <property type="match status" value="1"/>
</dbReference>
<reference evidence="4 5" key="1">
    <citation type="journal article" date="2015" name="Genome Announc.">
        <title>Expanding the biotechnology potential of lactobacilli through comparative genomics of 213 strains and associated genera.</title>
        <authorList>
            <person name="Sun Z."/>
            <person name="Harris H.M."/>
            <person name="McCann A."/>
            <person name="Guo C."/>
            <person name="Argimon S."/>
            <person name="Zhang W."/>
            <person name="Yang X."/>
            <person name="Jeffery I.B."/>
            <person name="Cooney J.C."/>
            <person name="Kagawa T.F."/>
            <person name="Liu W."/>
            <person name="Song Y."/>
            <person name="Salvetti E."/>
            <person name="Wrobel A."/>
            <person name="Rasinkangas P."/>
            <person name="Parkhill J."/>
            <person name="Rea M.C."/>
            <person name="O'Sullivan O."/>
            <person name="Ritari J."/>
            <person name="Douillard F.P."/>
            <person name="Paul Ross R."/>
            <person name="Yang R."/>
            <person name="Briner A.E."/>
            <person name="Felis G.E."/>
            <person name="de Vos W.M."/>
            <person name="Barrangou R."/>
            <person name="Klaenhammer T.R."/>
            <person name="Caufield P.W."/>
            <person name="Cui Y."/>
            <person name="Zhang H."/>
            <person name="O'Toole P.W."/>
        </authorList>
    </citation>
    <scope>NUCLEOTIDE SEQUENCE [LARGE SCALE GENOMIC DNA]</scope>
    <source>
        <strain evidence="2 5">ATCC BAA-66</strain>
        <strain evidence="3 4">DSM 13344</strain>
    </source>
</reference>
<dbReference type="Pfam" id="PF05256">
    <property type="entry name" value="UPF0223"/>
    <property type="match status" value="1"/>
</dbReference>
<proteinExistence type="inferred from homology"/>
<dbReference type="Proteomes" id="UP000051645">
    <property type="component" value="Unassembled WGS sequence"/>
</dbReference>
<protein>
    <recommendedName>
        <fullName evidence="1">UPF0223 protein IV38_GL000274</fullName>
    </recommendedName>
</protein>
<comment type="similarity">
    <text evidence="1">Belongs to the UPF0223 family.</text>
</comment>
<dbReference type="HAMAP" id="MF_01041">
    <property type="entry name" value="UPF0223"/>
    <property type="match status" value="1"/>
</dbReference>
<organism evidence="2 5">
    <name type="scientific">Lactobacillus selangorensis</name>
    <dbReference type="NCBI Taxonomy" id="81857"/>
    <lineage>
        <taxon>Bacteria</taxon>
        <taxon>Bacillati</taxon>
        <taxon>Bacillota</taxon>
        <taxon>Bacilli</taxon>
        <taxon>Lactobacillales</taxon>
        <taxon>Lactobacillaceae</taxon>
        <taxon>Lactobacillus</taxon>
    </lineage>
</organism>
<accession>A0A0R2FMH0</accession>
<keyword evidence="4" id="KW-1185">Reference proteome</keyword>
<dbReference type="EMBL" id="JQAT01000001">
    <property type="protein sequence ID" value="KRN29390.1"/>
    <property type="molecule type" value="Genomic_DNA"/>
</dbReference>
<dbReference type="RefSeq" id="WP_057768676.1">
    <property type="nucleotide sequence ID" value="NZ_JQAT01000001.1"/>
</dbReference>
<dbReference type="PIRSF" id="PIRSF037260">
    <property type="entry name" value="UPF0223"/>
    <property type="match status" value="1"/>
</dbReference>
<dbReference type="InterPro" id="IPR007920">
    <property type="entry name" value="UPF0223"/>
</dbReference>
<evidence type="ECO:0000313" key="2">
    <source>
        <dbReference type="EMBL" id="KRN29390.1"/>
    </source>
</evidence>
<dbReference type="Proteomes" id="UP000051751">
    <property type="component" value="Unassembled WGS sequence"/>
</dbReference>
<dbReference type="STRING" id="81857.IV38_GL000274"/>
<dbReference type="InterPro" id="IPR023324">
    <property type="entry name" value="BH2638-like_sf"/>
</dbReference>
<evidence type="ECO:0000313" key="4">
    <source>
        <dbReference type="Proteomes" id="UP000051645"/>
    </source>
</evidence>
<name>A0A0R2FMH0_9LACO</name>
<dbReference type="Gene3D" id="1.10.220.80">
    <property type="entry name" value="BH2638-like"/>
    <property type="match status" value="1"/>
</dbReference>
<evidence type="ECO:0000256" key="1">
    <source>
        <dbReference type="HAMAP-Rule" id="MF_01041"/>
    </source>
</evidence>
<dbReference type="PATRIC" id="fig|81857.3.peg.280"/>
<sequence length="95" mass="10915">MQENYQYPLNLEWTTAEMTTVIHFYNTVEKAYEGGATAQAILTAYRAFKKVVPSKMEERQLDRDFETVSDYSTYQAVKAARADSKGRVHLKVGEK</sequence>
<dbReference type="OrthoDB" id="1649074at2"/>
<gene>
    <name evidence="2" type="ORF">IV38_GL000274</name>
    <name evidence="3" type="ORF">IV40_GL000395</name>
</gene>
<evidence type="ECO:0000313" key="5">
    <source>
        <dbReference type="Proteomes" id="UP000051751"/>
    </source>
</evidence>